<keyword evidence="5 17" id="KW-0963">Cytoplasm</keyword>
<dbReference type="RefSeq" id="WP_073011675.1">
    <property type="nucleotide sequence ID" value="NZ_FRBW01000002.1"/>
</dbReference>
<evidence type="ECO:0000256" key="10">
    <source>
        <dbReference type="ARBA" id="ARBA00022763"/>
    </source>
</evidence>
<dbReference type="GO" id="GO:0000287">
    <property type="term" value="F:magnesium ion binding"/>
    <property type="evidence" value="ECO:0007669"/>
    <property type="project" value="UniProtKB-UniRule"/>
</dbReference>
<evidence type="ECO:0000256" key="16">
    <source>
        <dbReference type="ARBA" id="ARBA00049244"/>
    </source>
</evidence>
<organism evidence="20 21">
    <name type="scientific">Roseibium suaedae</name>
    <dbReference type="NCBI Taxonomy" id="735517"/>
    <lineage>
        <taxon>Bacteria</taxon>
        <taxon>Pseudomonadati</taxon>
        <taxon>Pseudomonadota</taxon>
        <taxon>Alphaproteobacteria</taxon>
        <taxon>Hyphomicrobiales</taxon>
        <taxon>Stappiaceae</taxon>
        <taxon>Roseibium</taxon>
    </lineage>
</organism>
<keyword evidence="11 17" id="KW-0460">Magnesium</keyword>
<comment type="subunit">
    <text evidence="3 17">Monomer.</text>
</comment>
<evidence type="ECO:0000256" key="9">
    <source>
        <dbReference type="ARBA" id="ARBA00022723"/>
    </source>
</evidence>
<keyword evidence="14 17" id="KW-0234">DNA repair</keyword>
<dbReference type="HAMAP" id="MF_01113">
    <property type="entry name" value="DNApol_IV"/>
    <property type="match status" value="1"/>
</dbReference>
<evidence type="ECO:0000259" key="19">
    <source>
        <dbReference type="PROSITE" id="PS50173"/>
    </source>
</evidence>
<evidence type="ECO:0000256" key="12">
    <source>
        <dbReference type="ARBA" id="ARBA00022932"/>
    </source>
</evidence>
<feature type="domain" description="UmuC" evidence="19">
    <location>
        <begin position="57"/>
        <end position="237"/>
    </location>
</feature>
<dbReference type="GO" id="GO:0009432">
    <property type="term" value="P:SOS response"/>
    <property type="evidence" value="ECO:0007669"/>
    <property type="project" value="TreeGrafter"/>
</dbReference>
<reference evidence="20 21" key="1">
    <citation type="submission" date="2016-11" db="EMBL/GenBank/DDBJ databases">
        <authorList>
            <person name="Jaros S."/>
            <person name="Januszkiewicz K."/>
            <person name="Wedrychowicz H."/>
        </authorList>
    </citation>
    <scope>NUCLEOTIDE SEQUENCE [LARGE SCALE GENOMIC DNA]</scope>
    <source>
        <strain evidence="20 21">DSM 22153</strain>
    </source>
</reference>
<dbReference type="Pfam" id="PF00817">
    <property type="entry name" value="IMS"/>
    <property type="match status" value="1"/>
</dbReference>
<dbReference type="PANTHER" id="PTHR11076">
    <property type="entry name" value="DNA REPAIR POLYMERASE UMUC / TRANSFERASE FAMILY MEMBER"/>
    <property type="match status" value="1"/>
</dbReference>
<evidence type="ECO:0000256" key="8">
    <source>
        <dbReference type="ARBA" id="ARBA00022705"/>
    </source>
</evidence>
<dbReference type="GO" id="GO:0003684">
    <property type="term" value="F:damaged DNA binding"/>
    <property type="evidence" value="ECO:0007669"/>
    <property type="project" value="InterPro"/>
</dbReference>
<dbReference type="SUPFAM" id="SSF56672">
    <property type="entry name" value="DNA/RNA polymerases"/>
    <property type="match status" value="1"/>
</dbReference>
<evidence type="ECO:0000256" key="4">
    <source>
        <dbReference type="ARBA" id="ARBA00022457"/>
    </source>
</evidence>
<feature type="region of interest" description="Disordered" evidence="18">
    <location>
        <begin position="432"/>
        <end position="455"/>
    </location>
</feature>
<dbReference type="EMBL" id="FRBW01000002">
    <property type="protein sequence ID" value="SHM04598.1"/>
    <property type="molecule type" value="Genomic_DNA"/>
</dbReference>
<evidence type="ECO:0000256" key="18">
    <source>
        <dbReference type="SAM" id="MobiDB-lite"/>
    </source>
</evidence>
<name>A0A1M7FLH1_9HYPH</name>
<feature type="binding site" evidence="17">
    <location>
        <position position="61"/>
    </location>
    <ligand>
        <name>Mg(2+)</name>
        <dbReference type="ChEBI" id="CHEBI:18420"/>
    </ligand>
</feature>
<dbReference type="InterPro" id="IPR050116">
    <property type="entry name" value="DNA_polymerase-Y"/>
</dbReference>
<dbReference type="NCBIfam" id="NF002677">
    <property type="entry name" value="PRK02406.1"/>
    <property type="match status" value="1"/>
</dbReference>
<dbReference type="GO" id="GO:0042276">
    <property type="term" value="P:error-prone translesion synthesis"/>
    <property type="evidence" value="ECO:0007669"/>
    <property type="project" value="TreeGrafter"/>
</dbReference>
<dbReference type="Proteomes" id="UP000186002">
    <property type="component" value="Unassembled WGS sequence"/>
</dbReference>
<accession>A0A1M7FLH1</accession>
<feature type="region of interest" description="Disordered" evidence="18">
    <location>
        <begin position="1"/>
        <end position="20"/>
    </location>
</feature>
<keyword evidence="13 17" id="KW-0238">DNA-binding</keyword>
<comment type="cofactor">
    <cofactor evidence="17">
        <name>Mg(2+)</name>
        <dbReference type="ChEBI" id="CHEBI:18420"/>
    </cofactor>
    <text evidence="17">Binds 2 magnesium ions per subunit.</text>
</comment>
<keyword evidence="8 17" id="KW-0235">DNA replication</keyword>
<dbReference type="EC" id="2.7.7.7" evidence="17"/>
<evidence type="ECO:0000256" key="3">
    <source>
        <dbReference type="ARBA" id="ARBA00011245"/>
    </source>
</evidence>
<dbReference type="GO" id="GO:0006261">
    <property type="term" value="P:DNA-templated DNA replication"/>
    <property type="evidence" value="ECO:0007669"/>
    <property type="project" value="UniProtKB-UniRule"/>
</dbReference>
<dbReference type="CDD" id="cd03586">
    <property type="entry name" value="PolY_Pol_IV_kappa"/>
    <property type="match status" value="1"/>
</dbReference>
<dbReference type="PANTHER" id="PTHR11076:SF33">
    <property type="entry name" value="DNA POLYMERASE KAPPA"/>
    <property type="match status" value="1"/>
</dbReference>
<dbReference type="Gene3D" id="3.30.70.270">
    <property type="match status" value="1"/>
</dbReference>
<evidence type="ECO:0000256" key="17">
    <source>
        <dbReference type="HAMAP-Rule" id="MF_01113"/>
    </source>
</evidence>
<comment type="subcellular location">
    <subcellularLocation>
        <location evidence="1 17">Cytoplasm</location>
    </subcellularLocation>
</comment>
<evidence type="ECO:0000256" key="14">
    <source>
        <dbReference type="ARBA" id="ARBA00023204"/>
    </source>
</evidence>
<dbReference type="OrthoDB" id="9808813at2"/>
<proteinExistence type="inferred from homology"/>
<comment type="similarity">
    <text evidence="2 17">Belongs to the DNA polymerase type-Y family.</text>
</comment>
<dbReference type="NCBIfam" id="NF002751">
    <property type="entry name" value="PRK02794.1"/>
    <property type="match status" value="1"/>
</dbReference>
<dbReference type="AlphaFoldDB" id="A0A1M7FLH1"/>
<keyword evidence="12 17" id="KW-0239">DNA-directed DNA polymerase</keyword>
<dbReference type="Gene3D" id="3.40.1170.60">
    <property type="match status" value="1"/>
</dbReference>
<dbReference type="InterPro" id="IPR001126">
    <property type="entry name" value="UmuC"/>
</dbReference>
<dbReference type="FunFam" id="3.40.1170.60:FF:000001">
    <property type="entry name" value="DNA polymerase IV"/>
    <property type="match status" value="1"/>
</dbReference>
<evidence type="ECO:0000256" key="13">
    <source>
        <dbReference type="ARBA" id="ARBA00023125"/>
    </source>
</evidence>
<protein>
    <recommendedName>
        <fullName evidence="17">DNA polymerase IV</fullName>
        <shortName evidence="17">Pol IV</shortName>
        <ecNumber evidence="17">2.7.7.7</ecNumber>
    </recommendedName>
</protein>
<keyword evidence="7 17" id="KW-0548">Nucleotidyltransferase</keyword>
<evidence type="ECO:0000256" key="7">
    <source>
        <dbReference type="ARBA" id="ARBA00022695"/>
    </source>
</evidence>
<evidence type="ECO:0000256" key="11">
    <source>
        <dbReference type="ARBA" id="ARBA00022842"/>
    </source>
</evidence>
<dbReference type="Gene3D" id="3.30.1490.100">
    <property type="entry name" value="DNA polymerase, Y-family, little finger domain"/>
    <property type="match status" value="1"/>
</dbReference>
<evidence type="ECO:0000256" key="15">
    <source>
        <dbReference type="ARBA" id="ARBA00025589"/>
    </source>
</evidence>
<dbReference type="STRING" id="735517.SAMN05444272_1640"/>
<dbReference type="InterPro" id="IPR043128">
    <property type="entry name" value="Rev_trsase/Diguanyl_cyclase"/>
</dbReference>
<dbReference type="Gene3D" id="1.10.150.20">
    <property type="entry name" value="5' to 3' exonuclease, C-terminal subdomain"/>
    <property type="match status" value="1"/>
</dbReference>
<feature type="binding site" evidence="17">
    <location>
        <position position="154"/>
    </location>
    <ligand>
        <name>Mg(2+)</name>
        <dbReference type="ChEBI" id="CHEBI:18420"/>
    </ligand>
</feature>
<keyword evidence="21" id="KW-1185">Reference proteome</keyword>
<evidence type="ECO:0000313" key="21">
    <source>
        <dbReference type="Proteomes" id="UP000186002"/>
    </source>
</evidence>
<dbReference type="InterPro" id="IPR017961">
    <property type="entry name" value="DNA_pol_Y-fam_little_finger"/>
</dbReference>
<keyword evidence="4 17" id="KW-0515">Mutator protein</keyword>
<dbReference type="InterPro" id="IPR043502">
    <property type="entry name" value="DNA/RNA_pol_sf"/>
</dbReference>
<evidence type="ECO:0000256" key="6">
    <source>
        <dbReference type="ARBA" id="ARBA00022679"/>
    </source>
</evidence>
<evidence type="ECO:0000256" key="1">
    <source>
        <dbReference type="ARBA" id="ARBA00004496"/>
    </source>
</evidence>
<dbReference type="FunFam" id="3.30.1490.100:FF:000004">
    <property type="entry name" value="DNA polymerase IV"/>
    <property type="match status" value="1"/>
</dbReference>
<keyword evidence="10 17" id="KW-0227">DNA damage</keyword>
<dbReference type="SUPFAM" id="SSF100879">
    <property type="entry name" value="Lesion bypass DNA polymerase (Y-family), little finger domain"/>
    <property type="match status" value="1"/>
</dbReference>
<evidence type="ECO:0000313" key="20">
    <source>
        <dbReference type="EMBL" id="SHM04598.1"/>
    </source>
</evidence>
<dbReference type="InterPro" id="IPR036775">
    <property type="entry name" value="DNA_pol_Y-fam_lit_finger_sf"/>
</dbReference>
<dbReference type="PROSITE" id="PS50173">
    <property type="entry name" value="UMUC"/>
    <property type="match status" value="1"/>
</dbReference>
<feature type="active site" evidence="17">
    <location>
        <position position="155"/>
    </location>
</feature>
<dbReference type="GO" id="GO:0003887">
    <property type="term" value="F:DNA-directed DNA polymerase activity"/>
    <property type="evidence" value="ECO:0007669"/>
    <property type="project" value="UniProtKB-UniRule"/>
</dbReference>
<comment type="function">
    <text evidence="15 17">Poorly processive, error-prone DNA polymerase involved in untargeted mutagenesis. Copies undamaged DNA at stalled replication forks, which arise in vivo from mismatched or misaligned primer ends. These misaligned primers can be extended by PolIV. Exhibits no 3'-5' exonuclease (proofreading) activity. May be involved in translesional synthesis, in conjunction with the beta clamp from PolIII.</text>
</comment>
<dbReference type="Pfam" id="PF11799">
    <property type="entry name" value="IMS_C"/>
    <property type="match status" value="1"/>
</dbReference>
<dbReference type="GO" id="GO:0005829">
    <property type="term" value="C:cytosol"/>
    <property type="evidence" value="ECO:0007669"/>
    <property type="project" value="TreeGrafter"/>
</dbReference>
<feature type="site" description="Substrate discrimination" evidence="17">
    <location>
        <position position="66"/>
    </location>
</feature>
<keyword evidence="9 17" id="KW-0479">Metal-binding</keyword>
<evidence type="ECO:0000256" key="5">
    <source>
        <dbReference type="ARBA" id="ARBA00022490"/>
    </source>
</evidence>
<sequence length="455" mass="50298">MIEPFSSLDTRKQAGAPSPARALCRDCGARPALERSRCPSCGSPRLLRHPELDQLSIAHIDCDAFYASVEKRDNPELRDLPVIVGGGQRGVVSTCCYIARISGVRSAMPMFKALEACPDAIVIKPDMEKYGRVGRQIREKMRNLTPLVEPISIDEAFLDLTGTQRLHHSSPAETLARFIREIEEEIGITASVGLAPNKFLAKIASDLEKPRGFSVIGAAEARSFLAEQPVSMIWGVGKVFQKALASDGIRTIGQLQTMDQSDLARRYGAMGLRLAKLSRGDDDRTVSPARATKSISSETTFNFDITSFEKLRPILLDLSEKVSRRVKEEGFAGRTVTLKLKTADFKSITRSRQLADPTQLADRIFRAGVDLLKPETDGRRFRLIGIGLSDLSDPAQADPQDLLDQDADRRKKAELAMDAVRAKFGKTAVERGLLHEARQEREAEKEARDRKDKGQ</sequence>
<gene>
    <name evidence="17" type="primary">dinB</name>
    <name evidence="20" type="ORF">SAMN05444272_1640</name>
</gene>
<dbReference type="InterPro" id="IPR022880">
    <property type="entry name" value="DNApol_IV"/>
</dbReference>
<comment type="catalytic activity">
    <reaction evidence="16 17">
        <text>DNA(n) + a 2'-deoxyribonucleoside 5'-triphosphate = DNA(n+1) + diphosphate</text>
        <dbReference type="Rhea" id="RHEA:22508"/>
        <dbReference type="Rhea" id="RHEA-COMP:17339"/>
        <dbReference type="Rhea" id="RHEA-COMP:17340"/>
        <dbReference type="ChEBI" id="CHEBI:33019"/>
        <dbReference type="ChEBI" id="CHEBI:61560"/>
        <dbReference type="ChEBI" id="CHEBI:173112"/>
        <dbReference type="EC" id="2.7.7.7"/>
    </reaction>
</comment>
<keyword evidence="6 17" id="KW-0808">Transferase</keyword>
<evidence type="ECO:0000256" key="2">
    <source>
        <dbReference type="ARBA" id="ARBA00010945"/>
    </source>
</evidence>
<dbReference type="GO" id="GO:0006281">
    <property type="term" value="P:DNA repair"/>
    <property type="evidence" value="ECO:0007669"/>
    <property type="project" value="UniProtKB-UniRule"/>
</dbReference>